<dbReference type="EMBL" id="JACATC010000009">
    <property type="protein sequence ID" value="NWJ84509.1"/>
    <property type="molecule type" value="Genomic_DNA"/>
</dbReference>
<evidence type="ECO:0000313" key="1">
    <source>
        <dbReference type="EMBL" id="NWJ84509.1"/>
    </source>
</evidence>
<accession>A0A7K4N9H5</accession>
<sequence>MTSGGDIGGNHWAFGKKLIGKNITFGVNNENEKELIDLDVTEDVFIKARKQLGFPLRNINIPHRGKKFIRLRAERDINQEQVGENYDITDLIKHMGTRAALYGNASAGCLHVRPLVKLKSQNRIKIMA</sequence>
<protein>
    <submittedName>
        <fullName evidence="1">Uncharacterized protein</fullName>
    </submittedName>
</protein>
<proteinExistence type="predicted"/>
<evidence type="ECO:0000313" key="2">
    <source>
        <dbReference type="Proteomes" id="UP000520052"/>
    </source>
</evidence>
<dbReference type="Proteomes" id="UP000520052">
    <property type="component" value="Unassembled WGS sequence"/>
</dbReference>
<reference evidence="1 2" key="1">
    <citation type="journal article" date="2019" name="Environ. Microbiol.">
        <title>Genomics insights into ecotype formation of ammonia-oxidizing archaea in the deep ocean.</title>
        <authorList>
            <person name="Wang Y."/>
            <person name="Huang J.M."/>
            <person name="Cui G.J."/>
            <person name="Nunoura T."/>
            <person name="Takaki Y."/>
            <person name="Li W.L."/>
            <person name="Li J."/>
            <person name="Gao Z.M."/>
            <person name="Takai K."/>
            <person name="Zhang A.Q."/>
            <person name="Stepanauskas R."/>
        </authorList>
    </citation>
    <scope>NUCLEOTIDE SEQUENCE [LARGE SCALE GENOMIC DNA]</scope>
    <source>
        <strain evidence="1 2">T3L1</strain>
    </source>
</reference>
<feature type="non-terminal residue" evidence="1">
    <location>
        <position position="128"/>
    </location>
</feature>
<comment type="caution">
    <text evidence="1">The sequence shown here is derived from an EMBL/GenBank/DDBJ whole genome shotgun (WGS) entry which is preliminary data.</text>
</comment>
<gene>
    <name evidence="1" type="ORF">HX854_07285</name>
</gene>
<organism evidence="1 2">
    <name type="scientific">Marine Group I thaumarchaeote</name>
    <dbReference type="NCBI Taxonomy" id="2511932"/>
    <lineage>
        <taxon>Archaea</taxon>
        <taxon>Nitrososphaerota</taxon>
        <taxon>Marine Group I</taxon>
    </lineage>
</organism>
<dbReference type="AlphaFoldDB" id="A0A7K4N9H5"/>
<name>A0A7K4N9H5_9ARCH</name>